<dbReference type="InterPro" id="IPR036640">
    <property type="entry name" value="ABC1_TM_sf"/>
</dbReference>
<feature type="transmembrane region" description="Helical" evidence="9">
    <location>
        <begin position="760"/>
        <end position="781"/>
    </location>
</feature>
<name>A0ABR4P9X7_9HELO</name>
<evidence type="ECO:0000256" key="8">
    <source>
        <dbReference type="ARBA" id="ARBA00023180"/>
    </source>
</evidence>
<gene>
    <name evidence="12" type="ORF">PVAG01_08597</name>
</gene>
<evidence type="ECO:0000256" key="6">
    <source>
        <dbReference type="ARBA" id="ARBA00022989"/>
    </source>
</evidence>
<keyword evidence="6 9" id="KW-1133">Transmembrane helix</keyword>
<dbReference type="SMART" id="SM00382">
    <property type="entry name" value="AAA"/>
    <property type="match status" value="2"/>
</dbReference>
<evidence type="ECO:0000256" key="2">
    <source>
        <dbReference type="ARBA" id="ARBA00022448"/>
    </source>
</evidence>
<dbReference type="CDD" id="cd18580">
    <property type="entry name" value="ABC_6TM_ABCC_D2"/>
    <property type="match status" value="1"/>
</dbReference>
<dbReference type="CDD" id="cd03250">
    <property type="entry name" value="ABCC_MRP_domain1"/>
    <property type="match status" value="1"/>
</dbReference>
<accession>A0ABR4P9X7</accession>
<evidence type="ECO:0000256" key="9">
    <source>
        <dbReference type="SAM" id="Phobius"/>
    </source>
</evidence>
<proteinExistence type="predicted"/>
<keyword evidence="13" id="KW-1185">Reference proteome</keyword>
<dbReference type="Gene3D" id="1.20.1560.10">
    <property type="entry name" value="ABC transporter type 1, transmembrane domain"/>
    <property type="match status" value="2"/>
</dbReference>
<dbReference type="InterPro" id="IPR011527">
    <property type="entry name" value="ABC1_TM_dom"/>
</dbReference>
<feature type="transmembrane region" description="Helical" evidence="9">
    <location>
        <begin position="642"/>
        <end position="664"/>
    </location>
</feature>
<keyword evidence="8" id="KW-0325">Glycoprotein</keyword>
<dbReference type="InterPro" id="IPR044746">
    <property type="entry name" value="ABCC_6TM_D1"/>
</dbReference>
<feature type="transmembrane region" description="Helical" evidence="9">
    <location>
        <begin position="188"/>
        <end position="207"/>
    </location>
</feature>
<evidence type="ECO:0000313" key="13">
    <source>
        <dbReference type="Proteomes" id="UP001629113"/>
    </source>
</evidence>
<dbReference type="EMBL" id="JBFCZG010000007">
    <property type="protein sequence ID" value="KAL3420098.1"/>
    <property type="molecule type" value="Genomic_DNA"/>
</dbReference>
<keyword evidence="2" id="KW-0813">Transport</keyword>
<feature type="transmembrane region" description="Helical" evidence="9">
    <location>
        <begin position="787"/>
        <end position="807"/>
    </location>
</feature>
<organism evidence="12 13">
    <name type="scientific">Phlyctema vagabunda</name>
    <dbReference type="NCBI Taxonomy" id="108571"/>
    <lineage>
        <taxon>Eukaryota</taxon>
        <taxon>Fungi</taxon>
        <taxon>Dikarya</taxon>
        <taxon>Ascomycota</taxon>
        <taxon>Pezizomycotina</taxon>
        <taxon>Leotiomycetes</taxon>
        <taxon>Helotiales</taxon>
        <taxon>Dermateaceae</taxon>
        <taxon>Phlyctema</taxon>
    </lineage>
</organism>
<feature type="domain" description="ABC transmembrane type-1" evidence="11">
    <location>
        <begin position="649"/>
        <end position="929"/>
    </location>
</feature>
<feature type="transmembrane region" description="Helical" evidence="9">
    <location>
        <begin position="871"/>
        <end position="894"/>
    </location>
</feature>
<dbReference type="CDD" id="cd03244">
    <property type="entry name" value="ABCC_MRP_domain2"/>
    <property type="match status" value="1"/>
</dbReference>
<dbReference type="InterPro" id="IPR017871">
    <property type="entry name" value="ABC_transporter-like_CS"/>
</dbReference>
<evidence type="ECO:0000256" key="1">
    <source>
        <dbReference type="ARBA" id="ARBA00004141"/>
    </source>
</evidence>
<dbReference type="PANTHER" id="PTHR24223:SF399">
    <property type="entry name" value="ABC TRANSPORTER ATNG"/>
    <property type="match status" value="1"/>
</dbReference>
<dbReference type="Pfam" id="PF00664">
    <property type="entry name" value="ABC_membrane"/>
    <property type="match status" value="2"/>
</dbReference>
<evidence type="ECO:0000256" key="5">
    <source>
        <dbReference type="ARBA" id="ARBA00022840"/>
    </source>
</evidence>
<feature type="transmembrane region" description="Helical" evidence="9">
    <location>
        <begin position="684"/>
        <end position="707"/>
    </location>
</feature>
<evidence type="ECO:0000256" key="3">
    <source>
        <dbReference type="ARBA" id="ARBA00022692"/>
    </source>
</evidence>
<evidence type="ECO:0000259" key="10">
    <source>
        <dbReference type="PROSITE" id="PS50893"/>
    </source>
</evidence>
<dbReference type="CDD" id="cd18579">
    <property type="entry name" value="ABC_6TM_ABCC_D1"/>
    <property type="match status" value="1"/>
</dbReference>
<keyword evidence="7 9" id="KW-0472">Membrane</keyword>
<keyword evidence="5" id="KW-0067">ATP-binding</keyword>
<evidence type="ECO:0000259" key="11">
    <source>
        <dbReference type="PROSITE" id="PS50929"/>
    </source>
</evidence>
<reference evidence="12 13" key="1">
    <citation type="submission" date="2024-06" db="EMBL/GenBank/DDBJ databases">
        <title>Complete genome of Phlyctema vagabunda strain 19-DSS-EL-015.</title>
        <authorList>
            <person name="Fiorenzani C."/>
        </authorList>
    </citation>
    <scope>NUCLEOTIDE SEQUENCE [LARGE SCALE GENOMIC DNA]</scope>
    <source>
        <strain evidence="12 13">19-DSS-EL-015</strain>
    </source>
</reference>
<dbReference type="InterPro" id="IPR003593">
    <property type="entry name" value="AAA+_ATPase"/>
</dbReference>
<comment type="caution">
    <text evidence="12">The sequence shown here is derived from an EMBL/GenBank/DDBJ whole genome shotgun (WGS) entry which is preliminary data.</text>
</comment>
<evidence type="ECO:0000256" key="7">
    <source>
        <dbReference type="ARBA" id="ARBA00023136"/>
    </source>
</evidence>
<dbReference type="InterPro" id="IPR050173">
    <property type="entry name" value="ABC_transporter_C-like"/>
</dbReference>
<evidence type="ECO:0000256" key="4">
    <source>
        <dbReference type="ARBA" id="ARBA00022741"/>
    </source>
</evidence>
<dbReference type="InterPro" id="IPR027417">
    <property type="entry name" value="P-loop_NTPase"/>
</dbReference>
<dbReference type="Proteomes" id="UP001629113">
    <property type="component" value="Unassembled WGS sequence"/>
</dbReference>
<feature type="domain" description="ABC transmembrane type-1" evidence="11">
    <location>
        <begin position="69"/>
        <end position="337"/>
    </location>
</feature>
<keyword evidence="3 9" id="KW-0812">Transmembrane</keyword>
<dbReference type="Pfam" id="PF00005">
    <property type="entry name" value="ABC_tran"/>
    <property type="match status" value="2"/>
</dbReference>
<feature type="domain" description="ABC transporter" evidence="10">
    <location>
        <begin position="966"/>
        <end position="1197"/>
    </location>
</feature>
<feature type="domain" description="ABC transporter" evidence="10">
    <location>
        <begin position="370"/>
        <end position="599"/>
    </location>
</feature>
<dbReference type="InterPro" id="IPR044726">
    <property type="entry name" value="ABCC_6TM_D2"/>
</dbReference>
<protein>
    <submittedName>
        <fullName evidence="12">ABC multidrug transporter</fullName>
    </submittedName>
</protein>
<dbReference type="PROSITE" id="PS50893">
    <property type="entry name" value="ABC_TRANSPORTER_2"/>
    <property type="match status" value="2"/>
</dbReference>
<dbReference type="PANTHER" id="PTHR24223">
    <property type="entry name" value="ATP-BINDING CASSETTE SUB-FAMILY C"/>
    <property type="match status" value="1"/>
</dbReference>
<dbReference type="SUPFAM" id="SSF90123">
    <property type="entry name" value="ABC transporter transmembrane region"/>
    <property type="match status" value="2"/>
</dbReference>
<dbReference type="SUPFAM" id="SSF52540">
    <property type="entry name" value="P-loop containing nucleoside triphosphate hydrolases"/>
    <property type="match status" value="2"/>
</dbReference>
<dbReference type="PROSITE" id="PS50929">
    <property type="entry name" value="ABC_TM1F"/>
    <property type="match status" value="2"/>
</dbReference>
<keyword evidence="4" id="KW-0547">Nucleotide-binding</keyword>
<dbReference type="Gene3D" id="3.40.50.300">
    <property type="entry name" value="P-loop containing nucleotide triphosphate hydrolases"/>
    <property type="match status" value="2"/>
</dbReference>
<feature type="transmembrane region" description="Helical" evidence="9">
    <location>
        <begin position="271"/>
        <end position="295"/>
    </location>
</feature>
<evidence type="ECO:0000313" key="12">
    <source>
        <dbReference type="EMBL" id="KAL3420098.1"/>
    </source>
</evidence>
<dbReference type="PROSITE" id="PS00211">
    <property type="entry name" value="ABC_TRANSPORTER_1"/>
    <property type="match status" value="2"/>
</dbReference>
<comment type="subcellular location">
    <subcellularLocation>
        <location evidence="1">Membrane</location>
        <topology evidence="1">Multi-pass membrane protein</topology>
    </subcellularLocation>
</comment>
<dbReference type="InterPro" id="IPR003439">
    <property type="entry name" value="ABC_transporter-like_ATP-bd"/>
</dbReference>
<feature type="transmembrane region" description="Helical" evidence="9">
    <location>
        <begin position="228"/>
        <end position="251"/>
    </location>
</feature>
<sequence length="1197" mass="132580">MRKVLTLDDLFVTDQALLTHSWLLKMEHSWDKYRESGQYSLIYAVLHCFRWQFITMMLPRLAKIGFTWAQPFLISSVINNLVKSDNPLENSDHYGLIGATALIYGGIAISTAHYEHLLYRMITCFRGSLVALIYEQTLRLGAGQDELAAVTLMSTDIDRLAMSLSSLNEMWAQTVEIALGIWLLERQLGWVCVAPIAIVVACVIASIQVSKFIGSRQKTWMAAIQRRVALTSSMLAGMKSIKMMGLSSVLFDTLQAQRTRELDLSKSFRVLGLYRMLISFVPPIFGPFLTFVIFAGQAEAQGSSRLTTAQIFSSLSIISLLTGPASTLLQSLPLIAMSTGCFERIQTFLWSAKYDDKRILDVSAEDKAAVAFDKVSVSFDKEKPDVLSDITLSLPPGRFHMILGPVGSGKSALIKTVIGELQPSRGRLHISQRQVAYCAQSPWLPNGSIQEIICGPGNFDPNYEWYNEVKRACALDEDISSFAEQDQTSIGSRGISLSGGQKQRVALARAVYSRKSIIVLDDIFSALDANTETTIVRRLLDRDGLLRKLGCTVLLATHSLRHLESADKIIVLNQGKISEHGSFEELRSRGSFVGKVPVQLQLPESEAIGTASQKIPKSFLGPSANDISDLTRRTGDLSVYKYYLASIGWFWCLASGASALMYTIGVTFPSLWLGWYGDGTVKNYGLFAGIYTISVVTGLLFAALDLLTLYMRITPKSGVGLHKRLLLTVLHAPQSFFDRTDSGVTLNRFSQDMTLIDGSLPSALVIFLTTVFECLAKLGLIATGSSYMALSIPVLVACLYLVQKVYLQTSRQMRFLDLEYKSPLFTNLTETIDGLSAIRAFGWEHHYSDKNMDRLDTSQRPYYLMYCIQRWLNLVLQLLTGAIAVLLVALALNLRGTTSANLVGVSLSSVVGFNESIVMAMLFWTQLETSLGAVARLKTFEKSTESENTAEETFSPAPDWPSNGNIEFKNVFAKYRPDENALQDISLKISAGEKFGICGRTGSGKSTLVSVLLRILDTSSGTLIIDDINLQVVPRETIRSRLITIPQDPFFLTGTVRLNMDPTKSLADKAIVDALVKVDLWRTLETRGGLDADMKDQPLSKGQQQLLCLARAILKSSSRILILDEPTSNMDMETDEQIHEIIRKEFSNHTSIIISHRLGNMMTCDKICVMENGYIVECGSPQELSSRSSKFKEIMGV</sequence>